<keyword evidence="2" id="KW-0963">Cytoplasm</keyword>
<feature type="signal peptide" evidence="9">
    <location>
        <begin position="1"/>
        <end position="17"/>
    </location>
</feature>
<dbReference type="PANTHER" id="PTHR46630:SF1">
    <property type="entry name" value="TETRATRICOPEPTIDE REPEAT PROTEIN 29"/>
    <property type="match status" value="1"/>
</dbReference>
<dbReference type="InterPro" id="IPR011990">
    <property type="entry name" value="TPR-like_helical_dom_sf"/>
</dbReference>
<reference evidence="11 12" key="1">
    <citation type="submission" date="2018-06" db="EMBL/GenBank/DDBJ databases">
        <title>Spongiibacterium sp. HME9304 Genome sequencing and assembly.</title>
        <authorList>
            <person name="Kang H."/>
            <person name="Kim H."/>
            <person name="Joh K."/>
        </authorList>
    </citation>
    <scope>NUCLEOTIDE SEQUENCE [LARGE SCALE GENOMIC DNA]</scope>
    <source>
        <strain evidence="11 12">HME9304</strain>
    </source>
</reference>
<comment type="similarity">
    <text evidence="5">Belongs to the Rap family.</text>
</comment>
<accession>A0A2Z4LSX1</accession>
<dbReference type="KEGG" id="spon:HME9304_02013"/>
<dbReference type="InterPro" id="IPR036388">
    <property type="entry name" value="WH-like_DNA-bd_sf"/>
</dbReference>
<feature type="transmembrane region" description="Helical" evidence="8">
    <location>
        <begin position="353"/>
        <end position="373"/>
    </location>
</feature>
<keyword evidence="8" id="KW-1133">Transmembrane helix</keyword>
<dbReference type="InterPro" id="IPR019734">
    <property type="entry name" value="TPR_rpt"/>
</dbReference>
<keyword evidence="12" id="KW-1185">Reference proteome</keyword>
<name>A0A2Z4LSX1_9FLAO</name>
<dbReference type="SUPFAM" id="SSF46894">
    <property type="entry name" value="C-terminal effector domain of the bipartite response regulators"/>
    <property type="match status" value="1"/>
</dbReference>
<evidence type="ECO:0000256" key="3">
    <source>
        <dbReference type="ARBA" id="ARBA00022737"/>
    </source>
</evidence>
<evidence type="ECO:0000259" key="10">
    <source>
        <dbReference type="SMART" id="SM00421"/>
    </source>
</evidence>
<feature type="repeat" description="TPR" evidence="6">
    <location>
        <begin position="163"/>
        <end position="196"/>
    </location>
</feature>
<keyword evidence="8" id="KW-0812">Transmembrane</keyword>
<feature type="coiled-coil region" evidence="7">
    <location>
        <begin position="379"/>
        <end position="425"/>
    </location>
</feature>
<keyword evidence="9" id="KW-0732">Signal</keyword>
<dbReference type="Gene3D" id="1.25.40.10">
    <property type="entry name" value="Tetratricopeptide repeat domain"/>
    <property type="match status" value="2"/>
</dbReference>
<dbReference type="InterPro" id="IPR016032">
    <property type="entry name" value="Sig_transdc_resp-reg_C-effctor"/>
</dbReference>
<evidence type="ECO:0000313" key="12">
    <source>
        <dbReference type="Proteomes" id="UP000248536"/>
    </source>
</evidence>
<dbReference type="Gene3D" id="1.10.10.10">
    <property type="entry name" value="Winged helix-like DNA-binding domain superfamily/Winged helix DNA-binding domain"/>
    <property type="match status" value="1"/>
</dbReference>
<evidence type="ECO:0000256" key="9">
    <source>
        <dbReference type="SAM" id="SignalP"/>
    </source>
</evidence>
<sequence>MRLIISTLLFFVFSTLAFGQKTVTTVDSLKIVLKNYPDLNEDRVDALNDLGYRYWIVDSNESEKYGIEALQLAKEINYNEGMAMAKRVLGVAYWTQGRLKLALENLTSAQSIYEIINKDEGVANCLMNTGMVYADIGDYDKALDIYYQSIEKFTKLNLTSRIATTFNKIGAAHTQKKQYSKAKDYLVDAIEMHSQDDFFYGMAEAHNELGKIFLFENQLGQADYHLKKAVNLGKKVNDEDGLLGNKIQMGKLQRLRKNYAESERYLNEALLLAKKKKLRKYILEAYAQLKLLKKDEGKFEESLEYYNDFIILKDSIYNTEKSKQIAALEFSNELADKEKEIALLQEKERNNTIIKWSFASGSVAIAIIGFLVFKNQQQKRAKKREMYKRKQEIKESEEELAKTELENARLKQKEMAQQLEFRNKELTSYALNFAQKNELLTHLEEKIALAKKATPTEQFRILGELHRDIKQHVNIDSDWEDFKRYFEEVHTDFHSNLKQEHPDLTSNDLKICSLTRLNLNIKETANILGISPESAKTARYRLRKKLNLSPDKELLDYFLQLENN</sequence>
<proteinExistence type="inferred from homology"/>
<dbReference type="GO" id="GO:0005737">
    <property type="term" value="C:cytoplasm"/>
    <property type="evidence" value="ECO:0007669"/>
    <property type="project" value="UniProtKB-SubCell"/>
</dbReference>
<evidence type="ECO:0000256" key="7">
    <source>
        <dbReference type="SAM" id="Coils"/>
    </source>
</evidence>
<feature type="repeat" description="TPR" evidence="6">
    <location>
        <begin position="123"/>
        <end position="156"/>
    </location>
</feature>
<keyword evidence="8" id="KW-0472">Membrane</keyword>
<keyword evidence="3" id="KW-0677">Repeat</keyword>
<feature type="domain" description="HTH luxR-type" evidence="10">
    <location>
        <begin position="501"/>
        <end position="558"/>
    </location>
</feature>
<dbReference type="RefSeq" id="WP_112378432.1">
    <property type="nucleotide sequence ID" value="NZ_CP030104.1"/>
</dbReference>
<keyword evidence="4 6" id="KW-0802">TPR repeat</keyword>
<gene>
    <name evidence="11" type="ORF">HME9304_02013</name>
</gene>
<dbReference type="OrthoDB" id="1090267at2"/>
<evidence type="ECO:0000256" key="6">
    <source>
        <dbReference type="PROSITE-ProRule" id="PRU00339"/>
    </source>
</evidence>
<dbReference type="SUPFAM" id="SSF48452">
    <property type="entry name" value="TPR-like"/>
    <property type="match status" value="2"/>
</dbReference>
<dbReference type="GO" id="GO:0003677">
    <property type="term" value="F:DNA binding"/>
    <property type="evidence" value="ECO:0007669"/>
    <property type="project" value="InterPro"/>
</dbReference>
<evidence type="ECO:0000256" key="8">
    <source>
        <dbReference type="SAM" id="Phobius"/>
    </source>
</evidence>
<evidence type="ECO:0000313" key="11">
    <source>
        <dbReference type="EMBL" id="AWX45005.1"/>
    </source>
</evidence>
<comment type="subcellular location">
    <subcellularLocation>
        <location evidence="1">Cytoplasm</location>
    </subcellularLocation>
</comment>
<dbReference type="SMART" id="SM00028">
    <property type="entry name" value="TPR"/>
    <property type="match status" value="6"/>
</dbReference>
<dbReference type="PROSITE" id="PS50005">
    <property type="entry name" value="TPR"/>
    <property type="match status" value="2"/>
</dbReference>
<protein>
    <recommendedName>
        <fullName evidence="10">HTH luxR-type domain-containing protein</fullName>
    </recommendedName>
</protein>
<dbReference type="EMBL" id="CP030104">
    <property type="protein sequence ID" value="AWX45005.1"/>
    <property type="molecule type" value="Genomic_DNA"/>
</dbReference>
<dbReference type="PANTHER" id="PTHR46630">
    <property type="entry name" value="TETRATRICOPEPTIDE REPEAT PROTEIN 29"/>
    <property type="match status" value="1"/>
</dbReference>
<dbReference type="InterPro" id="IPR000792">
    <property type="entry name" value="Tscrpt_reg_LuxR_C"/>
</dbReference>
<evidence type="ECO:0000256" key="4">
    <source>
        <dbReference type="ARBA" id="ARBA00022803"/>
    </source>
</evidence>
<keyword evidence="7" id="KW-0175">Coiled coil</keyword>
<dbReference type="Proteomes" id="UP000248536">
    <property type="component" value="Chromosome"/>
</dbReference>
<feature type="chain" id="PRO_5016310404" description="HTH luxR-type domain-containing protein" evidence="9">
    <location>
        <begin position="18"/>
        <end position="564"/>
    </location>
</feature>
<dbReference type="AlphaFoldDB" id="A0A2Z4LSX1"/>
<dbReference type="InterPro" id="IPR051476">
    <property type="entry name" value="Bac_ResReg_Asp_Phosphatase"/>
</dbReference>
<evidence type="ECO:0000256" key="1">
    <source>
        <dbReference type="ARBA" id="ARBA00004496"/>
    </source>
</evidence>
<dbReference type="GO" id="GO:0006355">
    <property type="term" value="P:regulation of DNA-templated transcription"/>
    <property type="evidence" value="ECO:0007669"/>
    <property type="project" value="InterPro"/>
</dbReference>
<evidence type="ECO:0000256" key="2">
    <source>
        <dbReference type="ARBA" id="ARBA00022490"/>
    </source>
</evidence>
<organism evidence="11 12">
    <name type="scientific">Flagellimonas maritima</name>
    <dbReference type="NCBI Taxonomy" id="1383885"/>
    <lineage>
        <taxon>Bacteria</taxon>
        <taxon>Pseudomonadati</taxon>
        <taxon>Bacteroidota</taxon>
        <taxon>Flavobacteriia</taxon>
        <taxon>Flavobacteriales</taxon>
        <taxon>Flavobacteriaceae</taxon>
        <taxon>Flagellimonas</taxon>
    </lineage>
</organism>
<evidence type="ECO:0000256" key="5">
    <source>
        <dbReference type="ARBA" id="ARBA00038253"/>
    </source>
</evidence>
<dbReference type="SMART" id="SM00421">
    <property type="entry name" value="HTH_LUXR"/>
    <property type="match status" value="1"/>
</dbReference>